<evidence type="ECO:0000256" key="2">
    <source>
        <dbReference type="ARBA" id="ARBA00007165"/>
    </source>
</evidence>
<evidence type="ECO:0000256" key="1">
    <source>
        <dbReference type="ARBA" id="ARBA00004370"/>
    </source>
</evidence>
<feature type="compositionally biased region" description="Low complexity" evidence="7">
    <location>
        <begin position="261"/>
        <end position="278"/>
    </location>
</feature>
<keyword evidence="9" id="KW-1185">Reference proteome</keyword>
<dbReference type="Proteomes" id="UP000317893">
    <property type="component" value="Unassembled WGS sequence"/>
</dbReference>
<keyword evidence="5 6" id="KW-0472">Membrane</keyword>
<comment type="caution">
    <text evidence="8">The sequence shown here is derived from an EMBL/GenBank/DDBJ whole genome shotgun (WGS) entry which is preliminary data.</text>
</comment>
<comment type="subcellular location">
    <subcellularLocation>
        <location evidence="6">Cell membrane</location>
        <topology evidence="6">Multi-pass membrane protein</topology>
    </subcellularLocation>
    <subcellularLocation>
        <location evidence="1">Membrane</location>
    </subcellularLocation>
</comment>
<dbReference type="EMBL" id="VFMN01000001">
    <property type="protein sequence ID" value="TQJ09339.1"/>
    <property type="molecule type" value="Genomic_DNA"/>
</dbReference>
<dbReference type="InterPro" id="IPR002994">
    <property type="entry name" value="Surf1/Shy1"/>
</dbReference>
<feature type="transmembrane region" description="Helical" evidence="6">
    <location>
        <begin position="216"/>
        <end position="234"/>
    </location>
</feature>
<name>A0A542E246_9MICO</name>
<sequence>MLKPRWLGLLVVLVAVLVSFTMLGLWQLSVARDDAQSQAAYAAPRQPVVALTTLLQPHSEFPGDASSRRVSTTGRYDATGQVVVPQRRLDGVSGSWVVTPFVVDATGSRIAVVRGFVADARGGPAAAPPPTTTGDITLVGSVAPGESPSDLSASLPAGQLGSVDLGRLVNVWPGDLYNAFLFSISETPDATGASSAAVIQRVPPPPVPTGFTLRNGAYAVQWWVFALFALYMYVRMVRDDARQDAALAAGPPKGEPEGPRTDATPSTPDPTPAGADRP</sequence>
<dbReference type="GO" id="GO:0005886">
    <property type="term" value="C:plasma membrane"/>
    <property type="evidence" value="ECO:0007669"/>
    <property type="project" value="UniProtKB-SubCell"/>
</dbReference>
<evidence type="ECO:0000313" key="9">
    <source>
        <dbReference type="Proteomes" id="UP000317893"/>
    </source>
</evidence>
<evidence type="ECO:0000256" key="7">
    <source>
        <dbReference type="SAM" id="MobiDB-lite"/>
    </source>
</evidence>
<dbReference type="PROSITE" id="PS50895">
    <property type="entry name" value="SURF1"/>
    <property type="match status" value="1"/>
</dbReference>
<keyword evidence="6" id="KW-1003">Cell membrane</keyword>
<protein>
    <recommendedName>
        <fullName evidence="6">SURF1-like protein</fullName>
    </recommendedName>
</protein>
<dbReference type="AlphaFoldDB" id="A0A542E246"/>
<dbReference type="PANTHER" id="PTHR23427">
    <property type="entry name" value="SURFEIT LOCUS PROTEIN"/>
    <property type="match status" value="1"/>
</dbReference>
<dbReference type="Pfam" id="PF02104">
    <property type="entry name" value="SURF1"/>
    <property type="match status" value="1"/>
</dbReference>
<feature type="region of interest" description="Disordered" evidence="7">
    <location>
        <begin position="246"/>
        <end position="278"/>
    </location>
</feature>
<evidence type="ECO:0000256" key="5">
    <source>
        <dbReference type="ARBA" id="ARBA00023136"/>
    </source>
</evidence>
<evidence type="ECO:0000256" key="6">
    <source>
        <dbReference type="RuleBase" id="RU363076"/>
    </source>
</evidence>
<keyword evidence="4 6" id="KW-1133">Transmembrane helix</keyword>
<gene>
    <name evidence="8" type="ORF">FB458_2449</name>
</gene>
<proteinExistence type="inferred from homology"/>
<evidence type="ECO:0000256" key="4">
    <source>
        <dbReference type="ARBA" id="ARBA00022989"/>
    </source>
</evidence>
<dbReference type="CDD" id="cd06662">
    <property type="entry name" value="SURF1"/>
    <property type="match status" value="1"/>
</dbReference>
<comment type="caution">
    <text evidence="6">Lacks conserved residue(s) required for the propagation of feature annotation.</text>
</comment>
<evidence type="ECO:0000313" key="8">
    <source>
        <dbReference type="EMBL" id="TQJ09339.1"/>
    </source>
</evidence>
<keyword evidence="3 6" id="KW-0812">Transmembrane</keyword>
<comment type="similarity">
    <text evidence="2 6">Belongs to the SURF1 family.</text>
</comment>
<reference evidence="8 9" key="1">
    <citation type="submission" date="2019-06" db="EMBL/GenBank/DDBJ databases">
        <title>Sequencing the genomes of 1000 actinobacteria strains.</title>
        <authorList>
            <person name="Klenk H.-P."/>
        </authorList>
    </citation>
    <scope>NUCLEOTIDE SEQUENCE [LARGE SCALE GENOMIC DNA]</scope>
    <source>
        <strain evidence="8 9">DSM 18607</strain>
    </source>
</reference>
<organism evidence="8 9">
    <name type="scientific">Lapillicoccus jejuensis</name>
    <dbReference type="NCBI Taxonomy" id="402171"/>
    <lineage>
        <taxon>Bacteria</taxon>
        <taxon>Bacillati</taxon>
        <taxon>Actinomycetota</taxon>
        <taxon>Actinomycetes</taxon>
        <taxon>Micrococcales</taxon>
        <taxon>Intrasporangiaceae</taxon>
        <taxon>Lapillicoccus</taxon>
    </lineage>
</organism>
<dbReference type="InterPro" id="IPR045214">
    <property type="entry name" value="Surf1/Surf4"/>
</dbReference>
<accession>A0A542E246</accession>
<evidence type="ECO:0000256" key="3">
    <source>
        <dbReference type="ARBA" id="ARBA00022692"/>
    </source>
</evidence>
<dbReference type="PANTHER" id="PTHR23427:SF2">
    <property type="entry name" value="SURFEIT LOCUS PROTEIN 1"/>
    <property type="match status" value="1"/>
</dbReference>